<evidence type="ECO:0000259" key="2">
    <source>
        <dbReference type="Pfam" id="PF01882"/>
    </source>
</evidence>
<keyword evidence="4" id="KW-1185">Reference proteome</keyword>
<proteinExistence type="predicted"/>
<keyword evidence="1" id="KW-0812">Transmembrane</keyword>
<keyword evidence="1" id="KW-0472">Membrane</keyword>
<feature type="domain" description="DUF58" evidence="2">
    <location>
        <begin position="212"/>
        <end position="375"/>
    </location>
</feature>
<dbReference type="AlphaFoldDB" id="A0AA37TAZ8"/>
<evidence type="ECO:0000313" key="4">
    <source>
        <dbReference type="Proteomes" id="UP001156870"/>
    </source>
</evidence>
<organism evidence="3 4">
    <name type="scientific">Marinibactrum halimedae</name>
    <dbReference type="NCBI Taxonomy" id="1444977"/>
    <lineage>
        <taxon>Bacteria</taxon>
        <taxon>Pseudomonadati</taxon>
        <taxon>Pseudomonadota</taxon>
        <taxon>Gammaproteobacteria</taxon>
        <taxon>Cellvibrionales</taxon>
        <taxon>Cellvibrionaceae</taxon>
        <taxon>Marinibactrum</taxon>
    </lineage>
</organism>
<reference evidence="3 4" key="1">
    <citation type="journal article" date="2014" name="Int. J. Syst. Evol. Microbiol.">
        <title>Complete genome sequence of Corynebacterium casei LMG S-19264T (=DSM 44701T), isolated from a smear-ripened cheese.</title>
        <authorList>
            <consortium name="US DOE Joint Genome Institute (JGI-PGF)"/>
            <person name="Walter F."/>
            <person name="Albersmeier A."/>
            <person name="Kalinowski J."/>
            <person name="Ruckert C."/>
        </authorList>
    </citation>
    <scope>NUCLEOTIDE SEQUENCE [LARGE SCALE GENOMIC DNA]</scope>
    <source>
        <strain evidence="3 4">NBRC 110095</strain>
    </source>
</reference>
<feature type="transmembrane region" description="Helical" evidence="1">
    <location>
        <begin position="41"/>
        <end position="63"/>
    </location>
</feature>
<name>A0AA37TAZ8_9GAMM</name>
<evidence type="ECO:0000256" key="1">
    <source>
        <dbReference type="SAM" id="Phobius"/>
    </source>
</evidence>
<keyword evidence="1" id="KW-1133">Transmembrane helix</keyword>
<dbReference type="PANTHER" id="PTHR33608:SF3">
    <property type="entry name" value="SLR2013 PROTEIN"/>
    <property type="match status" value="1"/>
</dbReference>
<protein>
    <recommendedName>
        <fullName evidence="2">DUF58 domain-containing protein</fullName>
    </recommendedName>
</protein>
<dbReference type="EMBL" id="BSPD01000101">
    <property type="protein sequence ID" value="GLS28078.1"/>
    <property type="molecule type" value="Genomic_DNA"/>
</dbReference>
<gene>
    <name evidence="3" type="ORF">GCM10007877_37970</name>
</gene>
<dbReference type="Gene3D" id="3.40.50.410">
    <property type="entry name" value="von Willebrand factor, type A domain"/>
    <property type="match status" value="1"/>
</dbReference>
<dbReference type="Proteomes" id="UP001156870">
    <property type="component" value="Unassembled WGS sequence"/>
</dbReference>
<comment type="caution">
    <text evidence="3">The sequence shown here is derived from an EMBL/GenBank/DDBJ whole genome shotgun (WGS) entry which is preliminary data.</text>
</comment>
<dbReference type="SUPFAM" id="SSF53300">
    <property type="entry name" value="vWA-like"/>
    <property type="match status" value="1"/>
</dbReference>
<dbReference type="InterPro" id="IPR036465">
    <property type="entry name" value="vWFA_dom_sf"/>
</dbReference>
<dbReference type="RefSeq" id="WP_232595562.1">
    <property type="nucleotide sequence ID" value="NZ_BSPD01000101.1"/>
</dbReference>
<dbReference type="Pfam" id="PF01882">
    <property type="entry name" value="DUF58"/>
    <property type="match status" value="1"/>
</dbReference>
<dbReference type="InterPro" id="IPR002881">
    <property type="entry name" value="DUF58"/>
</dbReference>
<evidence type="ECO:0000313" key="3">
    <source>
        <dbReference type="EMBL" id="GLS28078.1"/>
    </source>
</evidence>
<sequence>MTLIPDQRLLRSTLILVILAIVVALSRLLTDNYSQENFWEWIAYAWWAGLAFFVMVLGIDGLFSGTAFKLTCKRSLPTTFSLGSTNRVSLHFTNSSRHNLRITYTDLYPNRVKISGLPRTETIYAGGTLTTQYKITATQRGEAHFGQVEVLVQSPFRFWQRKIRLAQEQTTKIYPNYMAISKLNFLNYEQKLSHIGAHVNQRLGLGLDFKQLREFQHGDELRQIDWKASSRQHKLISREYQDERDQEILFMLDSGRRMRTKDGDLSHFDHGLNAMLLTAYVALSAGDAVGFMSFAGQERWLPPVKGKNAMSTLLNNLYDIHSSASASDLSKAAESLMLRHQKRALVVILTNPRDDDYDDLLRAVETLRTKHIVLVACIKESLLDESHSMEVNNFTESIEFAATEVYTQHRNTLLQALEIRKIPIVDATPKKLHVALVNKYMALKAAGRI</sequence>
<feature type="transmembrane region" description="Helical" evidence="1">
    <location>
        <begin position="12"/>
        <end position="29"/>
    </location>
</feature>
<dbReference type="PANTHER" id="PTHR33608">
    <property type="entry name" value="BLL2464 PROTEIN"/>
    <property type="match status" value="1"/>
</dbReference>
<accession>A0AA37TAZ8</accession>